<evidence type="ECO:0000256" key="1">
    <source>
        <dbReference type="SAM" id="Phobius"/>
    </source>
</evidence>
<dbReference type="PANTHER" id="PTHR48200">
    <property type="entry name" value="PROTEIN, PUTATIVE-RELATED"/>
    <property type="match status" value="1"/>
</dbReference>
<keyword evidence="1" id="KW-0472">Membrane</keyword>
<organism evidence="2 3">
    <name type="scientific">Gossypium davidsonii</name>
    <name type="common">Davidson's cotton</name>
    <name type="synonym">Gossypium klotzschianum subsp. davidsonii</name>
    <dbReference type="NCBI Taxonomy" id="34287"/>
    <lineage>
        <taxon>Eukaryota</taxon>
        <taxon>Viridiplantae</taxon>
        <taxon>Streptophyta</taxon>
        <taxon>Embryophyta</taxon>
        <taxon>Tracheophyta</taxon>
        <taxon>Spermatophyta</taxon>
        <taxon>Magnoliopsida</taxon>
        <taxon>eudicotyledons</taxon>
        <taxon>Gunneridae</taxon>
        <taxon>Pentapetalae</taxon>
        <taxon>rosids</taxon>
        <taxon>malvids</taxon>
        <taxon>Malvales</taxon>
        <taxon>Malvaceae</taxon>
        <taxon>Malvoideae</taxon>
        <taxon>Gossypium</taxon>
    </lineage>
</organism>
<feature type="transmembrane region" description="Helical" evidence="1">
    <location>
        <begin position="15"/>
        <end position="33"/>
    </location>
</feature>
<gene>
    <name evidence="2" type="ORF">Godav_026016</name>
</gene>
<evidence type="ECO:0000313" key="3">
    <source>
        <dbReference type="Proteomes" id="UP000593561"/>
    </source>
</evidence>
<protein>
    <submittedName>
        <fullName evidence="2">Uncharacterized protein</fullName>
    </submittedName>
</protein>
<evidence type="ECO:0000313" key="2">
    <source>
        <dbReference type="EMBL" id="MBA0635200.1"/>
    </source>
</evidence>
<dbReference type="EMBL" id="JABFAC010241008">
    <property type="protein sequence ID" value="MBA0635200.1"/>
    <property type="molecule type" value="Genomic_DNA"/>
</dbReference>
<dbReference type="PANTHER" id="PTHR48200:SF1">
    <property type="entry name" value="AMINOTRANSFERASE-LIKE PLANT MOBILE DOMAIN-CONTAINING PROTEIN"/>
    <property type="match status" value="1"/>
</dbReference>
<accession>A0A7J8TAI8</accession>
<dbReference type="Proteomes" id="UP000593561">
    <property type="component" value="Unassembled WGS sequence"/>
</dbReference>
<comment type="caution">
    <text evidence="2">The sequence shown here is derived from an EMBL/GenBank/DDBJ whole genome shotgun (WGS) entry which is preliminary data.</text>
</comment>
<keyword evidence="1" id="KW-0812">Transmembrane</keyword>
<keyword evidence="1" id="KW-1133">Transmembrane helix</keyword>
<dbReference type="AlphaFoldDB" id="A0A7J8TAI8"/>
<reference evidence="2 3" key="1">
    <citation type="journal article" date="2019" name="Genome Biol. Evol.">
        <title>Insights into the evolution of the New World diploid cottons (Gossypium, subgenus Houzingenia) based on genome sequencing.</title>
        <authorList>
            <person name="Grover C.E."/>
            <person name="Arick M.A. 2nd"/>
            <person name="Thrash A."/>
            <person name="Conover J.L."/>
            <person name="Sanders W.S."/>
            <person name="Peterson D.G."/>
            <person name="Frelichowski J.E."/>
            <person name="Scheffler J.A."/>
            <person name="Scheffler B.E."/>
            <person name="Wendel J.F."/>
        </authorList>
    </citation>
    <scope>NUCLEOTIDE SEQUENCE [LARGE SCALE GENOMIC DNA]</scope>
    <source>
        <strain evidence="2">27</strain>
        <tissue evidence="2">Leaf</tissue>
    </source>
</reference>
<sequence>MLPDEILYRYGNFDWVSLLGIWEAVGYASLLVLRQYRRWLQEEDSRDVQCLESDSRDKEISSRWERKFQEAQM</sequence>
<name>A0A7J8TAI8_GOSDV</name>
<proteinExistence type="predicted"/>
<keyword evidence="3" id="KW-1185">Reference proteome</keyword>